<comment type="caution">
    <text evidence="2">The sequence shown here is derived from an EMBL/GenBank/DDBJ whole genome shotgun (WGS) entry which is preliminary data.</text>
</comment>
<gene>
    <name evidence="2" type="ORF">Vafri_18622</name>
</gene>
<feature type="region of interest" description="Disordered" evidence="1">
    <location>
        <begin position="1"/>
        <end position="32"/>
    </location>
</feature>
<dbReference type="Proteomes" id="UP000747399">
    <property type="component" value="Unassembled WGS sequence"/>
</dbReference>
<feature type="compositionally biased region" description="Low complexity" evidence="1">
    <location>
        <begin position="12"/>
        <end position="32"/>
    </location>
</feature>
<dbReference type="PROSITE" id="PS51257">
    <property type="entry name" value="PROKAR_LIPOPROTEIN"/>
    <property type="match status" value="1"/>
</dbReference>
<feature type="region of interest" description="Disordered" evidence="1">
    <location>
        <begin position="231"/>
        <end position="251"/>
    </location>
</feature>
<evidence type="ECO:0000256" key="1">
    <source>
        <dbReference type="SAM" id="MobiDB-lite"/>
    </source>
</evidence>
<reference evidence="2" key="1">
    <citation type="journal article" date="2021" name="Proc. Natl. Acad. Sci. U.S.A.">
        <title>Three genomes in the algal genus Volvox reveal the fate of a haploid sex-determining region after a transition to homothallism.</title>
        <authorList>
            <person name="Yamamoto K."/>
            <person name="Hamaji T."/>
            <person name="Kawai-Toyooka H."/>
            <person name="Matsuzaki R."/>
            <person name="Takahashi F."/>
            <person name="Nishimura Y."/>
            <person name="Kawachi M."/>
            <person name="Noguchi H."/>
            <person name="Minakuchi Y."/>
            <person name="Umen J.G."/>
            <person name="Toyoda A."/>
            <person name="Nozaki H."/>
        </authorList>
    </citation>
    <scope>NUCLEOTIDE SEQUENCE</scope>
    <source>
        <strain evidence="2">NIES-3780</strain>
    </source>
</reference>
<name>A0A8J4BMT5_9CHLO</name>
<accession>A0A8J4BMT5</accession>
<protein>
    <submittedName>
        <fullName evidence="2">Uncharacterized protein</fullName>
    </submittedName>
</protein>
<evidence type="ECO:0000313" key="2">
    <source>
        <dbReference type="EMBL" id="GIL64743.1"/>
    </source>
</evidence>
<organism evidence="2 3">
    <name type="scientific">Volvox africanus</name>
    <dbReference type="NCBI Taxonomy" id="51714"/>
    <lineage>
        <taxon>Eukaryota</taxon>
        <taxon>Viridiplantae</taxon>
        <taxon>Chlorophyta</taxon>
        <taxon>core chlorophytes</taxon>
        <taxon>Chlorophyceae</taxon>
        <taxon>CS clade</taxon>
        <taxon>Chlamydomonadales</taxon>
        <taxon>Volvocaceae</taxon>
        <taxon>Volvox</taxon>
    </lineage>
</organism>
<dbReference type="EMBL" id="BNCO01000069">
    <property type="protein sequence ID" value="GIL64743.1"/>
    <property type="molecule type" value="Genomic_DNA"/>
</dbReference>
<sequence>MHPTRGGYTPQALGSSSCSPAPSSAPETSGSAGADQYFSIAGSVPKVPPGAAASRAAEASITEAPRCRWLAVTARKAPAPTWRRCATAADAAAVAAAVAMFPIIAASSGFLSAKRLGMPSATPDATLAISPLPPSVSTIACTTGSLAGIGTIAAAEETLAFKLPKVSTWTTFPTIRKICGWMCPVAVPPLLLPAMTAAAPSAVVKTSMGSAALCCECGCCWPVPCNADTRGSDRADVEAGRGGEAKKNWER</sequence>
<dbReference type="AlphaFoldDB" id="A0A8J4BMT5"/>
<proteinExistence type="predicted"/>
<evidence type="ECO:0000313" key="3">
    <source>
        <dbReference type="Proteomes" id="UP000747399"/>
    </source>
</evidence>
<keyword evidence="3" id="KW-1185">Reference proteome</keyword>